<dbReference type="AlphaFoldDB" id="A0A5J5D9L4"/>
<feature type="non-terminal residue" evidence="1">
    <location>
        <position position="136"/>
    </location>
</feature>
<dbReference type="EMBL" id="VOFY01000009">
    <property type="protein sequence ID" value="KAA8589713.1"/>
    <property type="molecule type" value="Genomic_DNA"/>
</dbReference>
<reference evidence="1 2" key="1">
    <citation type="submission" date="2019-08" db="EMBL/GenBank/DDBJ databases">
        <title>A chromosome-level genome assembly, high-density linkage maps, and genome scans reveal the genomic architecture of hybrid incompatibilities underlying speciation via character displacement in darters (Percidae: Etheostominae).</title>
        <authorList>
            <person name="Moran R.L."/>
            <person name="Catchen J.M."/>
            <person name="Fuller R.C."/>
        </authorList>
    </citation>
    <scope>NUCLEOTIDE SEQUENCE [LARGE SCALE GENOMIC DNA]</scope>
    <source>
        <strain evidence="1">EspeVRDwgs_2016</strain>
        <tissue evidence="1">Muscle</tissue>
    </source>
</reference>
<gene>
    <name evidence="1" type="ORF">FQN60_013078</name>
</gene>
<dbReference type="PANTHER" id="PTHR15578:SF0">
    <property type="entry name" value="CHROMOSOME 22 OPEN READING FRAME 31"/>
    <property type="match status" value="1"/>
</dbReference>
<dbReference type="Pfam" id="PF15578">
    <property type="entry name" value="DUF4662"/>
    <property type="match status" value="1"/>
</dbReference>
<protein>
    <submittedName>
        <fullName evidence="1">Uncharacterized protein</fullName>
    </submittedName>
</protein>
<dbReference type="PANTHER" id="PTHR15578">
    <property type="entry name" value="CHROMOSOME 8 C22ORF31 HOMOLOG"/>
    <property type="match status" value="1"/>
</dbReference>
<evidence type="ECO:0000313" key="1">
    <source>
        <dbReference type="EMBL" id="KAA8589713.1"/>
    </source>
</evidence>
<dbReference type="Proteomes" id="UP000327493">
    <property type="component" value="Chromosome 9"/>
</dbReference>
<keyword evidence="2" id="KW-1185">Reference proteome</keyword>
<proteinExistence type="predicted"/>
<accession>A0A5J5D9L4</accession>
<comment type="caution">
    <text evidence="1">The sequence shown here is derived from an EMBL/GenBank/DDBJ whole genome shotgun (WGS) entry which is preliminary data.</text>
</comment>
<dbReference type="InterPro" id="IPR028970">
    <property type="entry name" value="DUF4662"/>
</dbReference>
<evidence type="ECO:0000313" key="2">
    <source>
        <dbReference type="Proteomes" id="UP000327493"/>
    </source>
</evidence>
<sequence>MLRSQGYWVWSHSLATISPADLPVAYPAAPSLQLSSAPLHHDEPLKIHNRSVEEYQQLYHEVVDDMLRYKNGRQRPYSLQLGRCIKQKLWERLDRPTFTETVGEDGRVHVDVSYGVGVYPPLYDVDISGEPKPVTP</sequence>
<name>A0A5J5D9L4_9PERO</name>
<organism evidence="1 2">
    <name type="scientific">Etheostoma spectabile</name>
    <name type="common">orangethroat darter</name>
    <dbReference type="NCBI Taxonomy" id="54343"/>
    <lineage>
        <taxon>Eukaryota</taxon>
        <taxon>Metazoa</taxon>
        <taxon>Chordata</taxon>
        <taxon>Craniata</taxon>
        <taxon>Vertebrata</taxon>
        <taxon>Euteleostomi</taxon>
        <taxon>Actinopterygii</taxon>
        <taxon>Neopterygii</taxon>
        <taxon>Teleostei</taxon>
        <taxon>Neoteleostei</taxon>
        <taxon>Acanthomorphata</taxon>
        <taxon>Eupercaria</taxon>
        <taxon>Perciformes</taxon>
        <taxon>Percoidei</taxon>
        <taxon>Percidae</taxon>
        <taxon>Etheostomatinae</taxon>
        <taxon>Etheostoma</taxon>
    </lineage>
</organism>